<dbReference type="Gene3D" id="3.10.310.10">
    <property type="entry name" value="Diaminopimelate Epimerase, Chain A, domain 1"/>
    <property type="match status" value="2"/>
</dbReference>
<dbReference type="PANTHER" id="PTHR13774:SF32">
    <property type="entry name" value="ANTISENSE-ENHANCING SEQUENCE 1"/>
    <property type="match status" value="1"/>
</dbReference>
<reference evidence="3" key="1">
    <citation type="journal article" date="2019" name="Int. J. Syst. Evol. Microbiol.">
        <title>The Global Catalogue of Microorganisms (GCM) 10K type strain sequencing project: providing services to taxonomists for standard genome sequencing and annotation.</title>
        <authorList>
            <consortium name="The Broad Institute Genomics Platform"/>
            <consortium name="The Broad Institute Genome Sequencing Center for Infectious Disease"/>
            <person name="Wu L."/>
            <person name="Ma J."/>
        </authorList>
    </citation>
    <scope>NUCLEOTIDE SEQUENCE [LARGE SCALE GENOMIC DNA]</scope>
    <source>
        <strain evidence="3">JCM 4087</strain>
    </source>
</reference>
<evidence type="ECO:0000313" key="3">
    <source>
        <dbReference type="Proteomes" id="UP001596091"/>
    </source>
</evidence>
<organism evidence="2 3">
    <name type="scientific">Acidicapsa dinghuensis</name>
    <dbReference type="NCBI Taxonomy" id="2218256"/>
    <lineage>
        <taxon>Bacteria</taxon>
        <taxon>Pseudomonadati</taxon>
        <taxon>Acidobacteriota</taxon>
        <taxon>Terriglobia</taxon>
        <taxon>Terriglobales</taxon>
        <taxon>Acidobacteriaceae</taxon>
        <taxon>Acidicapsa</taxon>
    </lineage>
</organism>
<sequence>MLDVFTTEKLQGNPLAVVLDSHGIATGMMQAIAREMNLSETTFIQRRDPTTEKRNGVRVRIFTTEEELPFAGHPTLGTASLLRAIAPECIDNEMENETVRLALNVGTIPVRFTNSKQQEPWPARGEMTQRDPEFGEVLDPDVVASLTGLSVSDFDPHHPVQIVSTGTAFAIVPLRSAASLAKLKVRQDEATAYLRARGARCFYVLAPEPVNPSDEADAMPLWRARMQFNGGEDPATGSAAGCAISYLVGKGIVDSRQTIHVRQGVEISRPSDLYLSAKRNLDTSNETKNSSVTDVRVGGSTIPVASGHLFLP</sequence>
<dbReference type="InterPro" id="IPR003719">
    <property type="entry name" value="Phenazine_PhzF-like"/>
</dbReference>
<keyword evidence="3" id="KW-1185">Reference proteome</keyword>
<dbReference type="NCBIfam" id="TIGR00654">
    <property type="entry name" value="PhzF_family"/>
    <property type="match status" value="1"/>
</dbReference>
<gene>
    <name evidence="2" type="ORF">ACFPT7_03595</name>
</gene>
<comment type="caution">
    <text evidence="2">The sequence shown here is derived from an EMBL/GenBank/DDBJ whole genome shotgun (WGS) entry which is preliminary data.</text>
</comment>
<name>A0ABW1EDD0_9BACT</name>
<dbReference type="EMBL" id="JBHSPH010000001">
    <property type="protein sequence ID" value="MFC5861368.1"/>
    <property type="molecule type" value="Genomic_DNA"/>
</dbReference>
<dbReference type="PIRSF" id="PIRSF016184">
    <property type="entry name" value="PhzC_PhzF"/>
    <property type="match status" value="1"/>
</dbReference>
<dbReference type="SUPFAM" id="SSF54506">
    <property type="entry name" value="Diaminopimelate epimerase-like"/>
    <property type="match status" value="1"/>
</dbReference>
<dbReference type="RefSeq" id="WP_263333833.1">
    <property type="nucleotide sequence ID" value="NZ_JAGSYH010000002.1"/>
</dbReference>
<evidence type="ECO:0000256" key="1">
    <source>
        <dbReference type="ARBA" id="ARBA00008270"/>
    </source>
</evidence>
<dbReference type="Pfam" id="PF02567">
    <property type="entry name" value="PhzC-PhzF"/>
    <property type="match status" value="1"/>
</dbReference>
<comment type="similarity">
    <text evidence="1">Belongs to the PhzF family.</text>
</comment>
<accession>A0ABW1EDD0</accession>
<evidence type="ECO:0000313" key="2">
    <source>
        <dbReference type="EMBL" id="MFC5861368.1"/>
    </source>
</evidence>
<dbReference type="PANTHER" id="PTHR13774">
    <property type="entry name" value="PHENAZINE BIOSYNTHESIS PROTEIN"/>
    <property type="match status" value="1"/>
</dbReference>
<proteinExistence type="inferred from homology"/>
<protein>
    <submittedName>
        <fullName evidence="2">PhzF family phenazine biosynthesis protein</fullName>
    </submittedName>
</protein>
<dbReference type="Proteomes" id="UP001596091">
    <property type="component" value="Unassembled WGS sequence"/>
</dbReference>